<comment type="caution">
    <text evidence="1">The sequence shown here is derived from an EMBL/GenBank/DDBJ whole genome shotgun (WGS) entry which is preliminary data.</text>
</comment>
<dbReference type="AlphaFoldDB" id="A0A5C6YMQ6"/>
<evidence type="ECO:0000313" key="2">
    <source>
        <dbReference type="Proteomes" id="UP000321945"/>
    </source>
</evidence>
<protein>
    <submittedName>
        <fullName evidence="1">HPF/RaiA family ribosome-associated protein</fullName>
    </submittedName>
</protein>
<dbReference type="Gene3D" id="3.30.160.100">
    <property type="entry name" value="Ribosome hibernation promotion factor-like"/>
    <property type="match status" value="1"/>
</dbReference>
<dbReference type="Pfam" id="PF02482">
    <property type="entry name" value="Ribosomal_S30AE"/>
    <property type="match status" value="1"/>
</dbReference>
<dbReference type="SUPFAM" id="SSF69754">
    <property type="entry name" value="Ribosome binding protein Y (YfiA homologue)"/>
    <property type="match status" value="1"/>
</dbReference>
<keyword evidence="2" id="KW-1185">Reference proteome</keyword>
<evidence type="ECO:0000313" key="1">
    <source>
        <dbReference type="EMBL" id="TXD68353.1"/>
    </source>
</evidence>
<dbReference type="OrthoDB" id="121633at2"/>
<sequence length="104" mass="11731">MTIQINTDKTISGEKRNEDFFTSQIEEALQRFESHITRVEVHLKDENGKKDGFNDISCLLEARLEGRQPIVVTNQADTVDLALTGAIDKMKTAVESIIGKMEKH</sequence>
<gene>
    <name evidence="1" type="ORF">ESV24_12895</name>
</gene>
<dbReference type="InterPro" id="IPR036567">
    <property type="entry name" value="RHF-like"/>
</dbReference>
<reference evidence="1 2" key="1">
    <citation type="submission" date="2019-08" db="EMBL/GenBank/DDBJ databases">
        <title>Genome of Aequorivita lipolytica Y10-2 (type strain).</title>
        <authorList>
            <person name="Bowman J.P."/>
        </authorList>
    </citation>
    <scope>NUCLEOTIDE SEQUENCE [LARGE SCALE GENOMIC DNA]</scope>
    <source>
        <strain evidence="1 2">Y10-2</strain>
    </source>
</reference>
<proteinExistence type="predicted"/>
<name>A0A5C6YMQ6_9FLAO</name>
<organism evidence="1 2">
    <name type="scientific">Aequorivita lipolytica</name>
    <dbReference type="NCBI Taxonomy" id="153267"/>
    <lineage>
        <taxon>Bacteria</taxon>
        <taxon>Pseudomonadati</taxon>
        <taxon>Bacteroidota</taxon>
        <taxon>Flavobacteriia</taxon>
        <taxon>Flavobacteriales</taxon>
        <taxon>Flavobacteriaceae</taxon>
        <taxon>Aequorivita</taxon>
    </lineage>
</organism>
<dbReference type="Proteomes" id="UP000321945">
    <property type="component" value="Unassembled WGS sequence"/>
</dbReference>
<dbReference type="EMBL" id="VORU01000012">
    <property type="protein sequence ID" value="TXD68353.1"/>
    <property type="molecule type" value="Genomic_DNA"/>
</dbReference>
<dbReference type="RefSeq" id="WP_111816722.1">
    <property type="nucleotide sequence ID" value="NZ_CBCRZQ010000010.1"/>
</dbReference>
<accession>A0A5C6YMQ6</accession>
<dbReference type="InterPro" id="IPR003489">
    <property type="entry name" value="RHF/RaiA"/>
</dbReference>